<dbReference type="InterPro" id="IPR001810">
    <property type="entry name" value="F-box_dom"/>
</dbReference>
<protein>
    <recommendedName>
        <fullName evidence="1">F-box domain-containing protein</fullName>
    </recommendedName>
</protein>
<gene>
    <name evidence="2" type="ORF">MIMGU_mgv1a026068mg</name>
</gene>
<feature type="domain" description="F-box" evidence="1">
    <location>
        <begin position="196"/>
        <end position="242"/>
    </location>
</feature>
<name>A0A022RCX5_ERYGU</name>
<evidence type="ECO:0000313" key="2">
    <source>
        <dbReference type="EMBL" id="EYU37548.1"/>
    </source>
</evidence>
<dbReference type="Gene3D" id="3.40.1000.30">
    <property type="match status" value="1"/>
</dbReference>
<dbReference type="Proteomes" id="UP000030748">
    <property type="component" value="Unassembled WGS sequence"/>
</dbReference>
<dbReference type="eggNOG" id="ENOG502QTNJ">
    <property type="taxonomic scope" value="Eukaryota"/>
</dbReference>
<dbReference type="AlphaFoldDB" id="A0A022RCX5"/>
<proteinExistence type="predicted"/>
<reference evidence="2 3" key="1">
    <citation type="journal article" date="2013" name="Proc. Natl. Acad. Sci. U.S.A.">
        <title>Fine-scale variation in meiotic recombination in Mimulus inferred from population shotgun sequencing.</title>
        <authorList>
            <person name="Hellsten U."/>
            <person name="Wright K.M."/>
            <person name="Jenkins J."/>
            <person name="Shu S."/>
            <person name="Yuan Y."/>
            <person name="Wessler S.R."/>
            <person name="Schmutz J."/>
            <person name="Willis J.H."/>
            <person name="Rokhsar D.S."/>
        </authorList>
    </citation>
    <scope>NUCLEOTIDE SEQUENCE [LARGE SCALE GENOMIC DNA]</scope>
    <source>
        <strain evidence="3">cv. DUN x IM62</strain>
    </source>
</reference>
<dbReference type="PANTHER" id="PTHR47602:SF2">
    <property type="entry name" value="F-BOX PROTEIN SKIP22"/>
    <property type="match status" value="1"/>
</dbReference>
<dbReference type="SMART" id="SM00256">
    <property type="entry name" value="FBOX"/>
    <property type="match status" value="1"/>
</dbReference>
<dbReference type="Gene3D" id="1.20.1280.50">
    <property type="match status" value="1"/>
</dbReference>
<organism evidence="2 3">
    <name type="scientific">Erythranthe guttata</name>
    <name type="common">Yellow monkey flower</name>
    <name type="synonym">Mimulus guttatus</name>
    <dbReference type="NCBI Taxonomy" id="4155"/>
    <lineage>
        <taxon>Eukaryota</taxon>
        <taxon>Viridiplantae</taxon>
        <taxon>Streptophyta</taxon>
        <taxon>Embryophyta</taxon>
        <taxon>Tracheophyta</taxon>
        <taxon>Spermatophyta</taxon>
        <taxon>Magnoliopsida</taxon>
        <taxon>eudicotyledons</taxon>
        <taxon>Gunneridae</taxon>
        <taxon>Pentapetalae</taxon>
        <taxon>asterids</taxon>
        <taxon>lamiids</taxon>
        <taxon>Lamiales</taxon>
        <taxon>Phrymaceae</taxon>
        <taxon>Erythranthe</taxon>
    </lineage>
</organism>
<sequence>KIRDGDYAAESSAAKKVVGNSFSVPKFLREVFTEELGQASGGRRRHWLLVLAVHAVMLDSGFLEFDKKSKKVVRGFGFHSRGDLPSDLSLFYTPVPRGAFAENVIVVLKFQPLGKFMTVYGALDNGSSKRSTYSVQLNEDRLVPFLKFVWADCELDGGLSNTSPEKEVSKFWIDVKDKLVSPLLIDSYKKSGLEYLPCFTSLPADLKLNILECLSGVDLARVSCVSSELRSLASTDELWKSKYVEAFGDLDVLMFENWKSAFVHMRDFVSFKPITQSCLLQPPFEWGYCYNHQPPPLMPQLFNVQLPLWMQNFHNYGPWI</sequence>
<dbReference type="InterPro" id="IPR036047">
    <property type="entry name" value="F-box-like_dom_sf"/>
</dbReference>
<accession>A0A022RCX5</accession>
<dbReference type="Pfam" id="PF12937">
    <property type="entry name" value="F-box-like"/>
    <property type="match status" value="1"/>
</dbReference>
<evidence type="ECO:0000313" key="3">
    <source>
        <dbReference type="Proteomes" id="UP000030748"/>
    </source>
</evidence>
<dbReference type="PROSITE" id="PS50181">
    <property type="entry name" value="FBOX"/>
    <property type="match status" value="1"/>
</dbReference>
<feature type="non-terminal residue" evidence="2">
    <location>
        <position position="1"/>
    </location>
</feature>
<dbReference type="SUPFAM" id="SSF81383">
    <property type="entry name" value="F-box domain"/>
    <property type="match status" value="1"/>
</dbReference>
<dbReference type="PANTHER" id="PTHR47602">
    <property type="entry name" value="F-BOX PROTEIN SKIP22"/>
    <property type="match status" value="1"/>
</dbReference>
<evidence type="ECO:0000259" key="1">
    <source>
        <dbReference type="PROSITE" id="PS50181"/>
    </source>
</evidence>
<dbReference type="EMBL" id="KI630513">
    <property type="protein sequence ID" value="EYU37548.1"/>
    <property type="molecule type" value="Genomic_DNA"/>
</dbReference>
<dbReference type="CDD" id="cd22165">
    <property type="entry name" value="F-box_AtSKIP22-like"/>
    <property type="match status" value="1"/>
</dbReference>
<keyword evidence="3" id="KW-1185">Reference proteome</keyword>